<gene>
    <name evidence="4" type="ORF">SMD31_12330</name>
</gene>
<keyword evidence="2" id="KW-0949">S-adenosyl-L-methionine</keyword>
<comment type="caution">
    <text evidence="4">The sequence shown here is derived from an EMBL/GenBank/DDBJ whole genome shotgun (WGS) entry which is preliminary data.</text>
</comment>
<evidence type="ECO:0000313" key="5">
    <source>
        <dbReference type="Proteomes" id="UP001271769"/>
    </source>
</evidence>
<name>A0ABU5E0K9_9PROT</name>
<evidence type="ECO:0000313" key="4">
    <source>
        <dbReference type="EMBL" id="MDY0872720.1"/>
    </source>
</evidence>
<keyword evidence="1 4" id="KW-0808">Transferase</keyword>
<dbReference type="GO" id="GO:0008168">
    <property type="term" value="F:methyltransferase activity"/>
    <property type="evidence" value="ECO:0007669"/>
    <property type="project" value="UniProtKB-KW"/>
</dbReference>
<dbReference type="Proteomes" id="UP001271769">
    <property type="component" value="Unassembled WGS sequence"/>
</dbReference>
<dbReference type="Pfam" id="PF05175">
    <property type="entry name" value="MTS"/>
    <property type="match status" value="1"/>
</dbReference>
<dbReference type="InterPro" id="IPR002052">
    <property type="entry name" value="DNA_methylase_N6_adenine_CS"/>
</dbReference>
<organism evidence="4 5">
    <name type="scientific">Dongia rigui</name>
    <dbReference type="NCBI Taxonomy" id="940149"/>
    <lineage>
        <taxon>Bacteria</taxon>
        <taxon>Pseudomonadati</taxon>
        <taxon>Pseudomonadota</taxon>
        <taxon>Alphaproteobacteria</taxon>
        <taxon>Rhodospirillales</taxon>
        <taxon>Dongiaceae</taxon>
        <taxon>Dongia</taxon>
    </lineage>
</organism>
<feature type="domain" description="Methyltransferase small" evidence="3">
    <location>
        <begin position="30"/>
        <end position="121"/>
    </location>
</feature>
<dbReference type="RefSeq" id="WP_320501194.1">
    <property type="nucleotide sequence ID" value="NZ_JAXCLX010000002.1"/>
</dbReference>
<accession>A0ABU5E0K9</accession>
<dbReference type="Gene3D" id="3.40.50.150">
    <property type="entry name" value="Vaccinia Virus protein VP39"/>
    <property type="match status" value="1"/>
</dbReference>
<sequence length="244" mass="25520">METSTDRILGNRLQLMQPAQGYRAAIDPVLLAAAVPAQPGERLLDLGCGVGTAGLCLLARVPGTSLSGLDLQPGLIALATRNAAANGLSGSTFFQCGDLLGFKDAGFDHVLANPPYLAREKASISPNPVKALANVEGDAKLADWVACAINAAKPRGSVTFIHRADRTGELRAAMEQGLGDLCLLEFLPRAGAEAKRIILTGRKGAARAFRSCQPWVLHGADGSFTPQTEVILRDAAALSLDRLA</sequence>
<protein>
    <submittedName>
        <fullName evidence="4">Methyltransferase</fullName>
    </submittedName>
</protein>
<keyword evidence="1 4" id="KW-0489">Methyltransferase</keyword>
<reference evidence="4 5" key="1">
    <citation type="journal article" date="2013" name="Antonie Van Leeuwenhoek">
        <title>Dongia rigui sp. nov., isolated from freshwater of a large wetland in Korea.</title>
        <authorList>
            <person name="Baik K.S."/>
            <person name="Hwang Y.M."/>
            <person name="Choi J.S."/>
            <person name="Kwon J."/>
            <person name="Seong C.N."/>
        </authorList>
    </citation>
    <scope>NUCLEOTIDE SEQUENCE [LARGE SCALE GENOMIC DNA]</scope>
    <source>
        <strain evidence="4 5">04SU4-P</strain>
    </source>
</reference>
<proteinExistence type="predicted"/>
<dbReference type="CDD" id="cd02440">
    <property type="entry name" value="AdoMet_MTases"/>
    <property type="match status" value="1"/>
</dbReference>
<dbReference type="PANTHER" id="PTHR47739">
    <property type="entry name" value="TRNA1(VAL) (ADENINE(37)-N6)-METHYLTRANSFERASE"/>
    <property type="match status" value="1"/>
</dbReference>
<dbReference type="SUPFAM" id="SSF53335">
    <property type="entry name" value="S-adenosyl-L-methionine-dependent methyltransferases"/>
    <property type="match status" value="1"/>
</dbReference>
<dbReference type="PROSITE" id="PS00092">
    <property type="entry name" value="N6_MTASE"/>
    <property type="match status" value="1"/>
</dbReference>
<dbReference type="GO" id="GO:0032259">
    <property type="term" value="P:methylation"/>
    <property type="evidence" value="ECO:0007669"/>
    <property type="project" value="UniProtKB-KW"/>
</dbReference>
<dbReference type="EMBL" id="JAXCLX010000002">
    <property type="protein sequence ID" value="MDY0872720.1"/>
    <property type="molecule type" value="Genomic_DNA"/>
</dbReference>
<evidence type="ECO:0000256" key="1">
    <source>
        <dbReference type="ARBA" id="ARBA00022603"/>
    </source>
</evidence>
<evidence type="ECO:0000256" key="2">
    <source>
        <dbReference type="ARBA" id="ARBA00022691"/>
    </source>
</evidence>
<dbReference type="InterPro" id="IPR007848">
    <property type="entry name" value="Small_mtfrase_dom"/>
</dbReference>
<dbReference type="InterPro" id="IPR029063">
    <property type="entry name" value="SAM-dependent_MTases_sf"/>
</dbReference>
<keyword evidence="5" id="KW-1185">Reference proteome</keyword>
<evidence type="ECO:0000259" key="3">
    <source>
        <dbReference type="Pfam" id="PF05175"/>
    </source>
</evidence>
<dbReference type="InterPro" id="IPR050210">
    <property type="entry name" value="tRNA_Adenine-N(6)_MTase"/>
</dbReference>
<dbReference type="PANTHER" id="PTHR47739:SF1">
    <property type="entry name" value="TRNA1(VAL) (ADENINE(37)-N6)-METHYLTRANSFERASE"/>
    <property type="match status" value="1"/>
</dbReference>